<name>A0A0M9A7U4_9HYME</name>
<dbReference type="Proteomes" id="UP000053105">
    <property type="component" value="Unassembled WGS sequence"/>
</dbReference>
<dbReference type="InterPro" id="IPR027996">
    <property type="entry name" value="TEDC1_dom"/>
</dbReference>
<dbReference type="EMBL" id="KQ435726">
    <property type="protein sequence ID" value="KOX78246.1"/>
    <property type="molecule type" value="Genomic_DNA"/>
</dbReference>
<dbReference type="PANTHER" id="PTHR35076">
    <property type="entry name" value="TUBULIN EPSILON AND DELTA COMPLEX PROTEIN 1"/>
    <property type="match status" value="1"/>
</dbReference>
<feature type="region of interest" description="Disordered" evidence="1">
    <location>
        <begin position="311"/>
        <end position="345"/>
    </location>
</feature>
<dbReference type="AlphaFoldDB" id="A0A0M9A7U4"/>
<dbReference type="OrthoDB" id="9906141at2759"/>
<evidence type="ECO:0000256" key="1">
    <source>
        <dbReference type="SAM" id="MobiDB-lite"/>
    </source>
</evidence>
<dbReference type="InterPro" id="IPR043535">
    <property type="entry name" value="TEDC1"/>
</dbReference>
<protein>
    <recommendedName>
        <fullName evidence="2">Tubulin epsilon and delta complex protein 1 domain-containing protein</fullName>
    </recommendedName>
</protein>
<dbReference type="Pfam" id="PF14970">
    <property type="entry name" value="TEDC1"/>
    <property type="match status" value="1"/>
</dbReference>
<evidence type="ECO:0000313" key="3">
    <source>
        <dbReference type="EMBL" id="KOX78246.1"/>
    </source>
</evidence>
<accession>A0A0M9A7U4</accession>
<organism evidence="3 4">
    <name type="scientific">Melipona quadrifasciata</name>
    <dbReference type="NCBI Taxonomy" id="166423"/>
    <lineage>
        <taxon>Eukaryota</taxon>
        <taxon>Metazoa</taxon>
        <taxon>Ecdysozoa</taxon>
        <taxon>Arthropoda</taxon>
        <taxon>Hexapoda</taxon>
        <taxon>Insecta</taxon>
        <taxon>Pterygota</taxon>
        <taxon>Neoptera</taxon>
        <taxon>Endopterygota</taxon>
        <taxon>Hymenoptera</taxon>
        <taxon>Apocrita</taxon>
        <taxon>Aculeata</taxon>
        <taxon>Apoidea</taxon>
        <taxon>Anthophila</taxon>
        <taxon>Apidae</taxon>
        <taxon>Melipona</taxon>
    </lineage>
</organism>
<reference evidence="3 4" key="1">
    <citation type="submission" date="2015-07" db="EMBL/GenBank/DDBJ databases">
        <title>The genome of Melipona quadrifasciata.</title>
        <authorList>
            <person name="Pan H."/>
            <person name="Kapheim K."/>
        </authorList>
    </citation>
    <scope>NUCLEOTIDE SEQUENCE [LARGE SCALE GENOMIC DNA]</scope>
    <source>
        <strain evidence="3">0111107301</strain>
        <tissue evidence="3">Whole body</tissue>
    </source>
</reference>
<dbReference type="PANTHER" id="PTHR35076:SF1">
    <property type="entry name" value="TUBULIN EPSILON AND DELTA COMPLEX PROTEIN 1"/>
    <property type="match status" value="1"/>
</dbReference>
<keyword evidence="4" id="KW-1185">Reference proteome</keyword>
<gene>
    <name evidence="3" type="ORF">WN51_09605</name>
</gene>
<sequence>MSDIKSVLCLLCQHLNLSINIMMKPEYFRLAKFNTMAENVVDAFWKALNILGYHAVKEKQIETDFKQYDTLRTTKLYFAYLQYPAIEFYALSEKSKNNRPLLLAFAWLLGTQDILNIIIRINLSNSVLGRECSQLNSVEKKETQYNVPETFNAQINNILYLNGKKAKLVNRIHAASVNVSGLPHLSVSEAALIKRVSTTNKNALSNEDKIYIKELSTIASLLDVHMKWSKKKHVFFEWMVTVVQEHNISEHQLEDIDWNEVSKIISLLHCMTREKFEILSSQKETINCQDYEPKCISRLLRIQGGTGKNGVLGVPGPPGSLGRRPSSIPTRGSNPMGKFPPGSRSSISGPDVGRGLFVLSVSSMEPERDLTFACNGLETNDFDNCSSSLISSISVLMDLQIVQSPADKLADSYPLLRYHEDVRRALTLYAKVFAMGGEWHCSNGVLQDHRYAAINNM</sequence>
<feature type="domain" description="Tubulin epsilon and delta complex protein 1" evidence="2">
    <location>
        <begin position="82"/>
        <end position="244"/>
    </location>
</feature>
<evidence type="ECO:0000313" key="4">
    <source>
        <dbReference type="Proteomes" id="UP000053105"/>
    </source>
</evidence>
<proteinExistence type="predicted"/>
<evidence type="ECO:0000259" key="2">
    <source>
        <dbReference type="Pfam" id="PF14970"/>
    </source>
</evidence>